<keyword evidence="1" id="KW-0472">Membrane</keyword>
<dbReference type="Pfam" id="PF03703">
    <property type="entry name" value="bPH_2"/>
    <property type="match status" value="1"/>
</dbReference>
<evidence type="ECO:0000313" key="4">
    <source>
        <dbReference type="Proteomes" id="UP000032483"/>
    </source>
</evidence>
<keyword evidence="1" id="KW-1133">Transmembrane helix</keyword>
<keyword evidence="1" id="KW-0812">Transmembrane</keyword>
<sequence length="459" mass="50949">MNRQRRFHIIFAVHYLRYGLLLCLVPMLQALLAFDLDSLWAALRQDAVILLACAAAALALWRATAFRLEDGAVKVTQGVFYRSYHTFGRASIAALEIARPLYCRMLGASRITLYFKTNASPKSYSMFLHKKDAAAVADVLLPVRSDTSVFEPTGFERLSFVMLSANIITSSAFALWGVKQLDEVLGQNFQQIALDTFHEVELFAARYLPTGLAFLVTLGFAVTGFTFLYALLHTAGFKVCRNGGVIISKGGFVTLIERRILVACVSACDVCVTPPARLLRRYPVYLSAGSFRGGDLPVLVYKKGEERTVERLLPNFCPPDGPLCMPARKSPVQYLWQPGTLLALSLALCGVASYAMPQILPMLFVPVVLALAGLLVSLEGFFREGLHKNANRTLSVCYTRFFTRHEVCVFTPDLSYTLLENPFSVSGGRCDVRVHLPCGLQYRVRGVLQYLAREIPFTL</sequence>
<feature type="transmembrane region" description="Helical" evidence="1">
    <location>
        <begin position="12"/>
        <end position="34"/>
    </location>
</feature>
<evidence type="ECO:0000256" key="1">
    <source>
        <dbReference type="SAM" id="Phobius"/>
    </source>
</evidence>
<proteinExistence type="predicted"/>
<dbReference type="GeneID" id="42856792"/>
<feature type="transmembrane region" description="Helical" evidence="1">
    <location>
        <begin position="40"/>
        <end position="61"/>
    </location>
</feature>
<dbReference type="Proteomes" id="UP000032483">
    <property type="component" value="Unassembled WGS sequence"/>
</dbReference>
<dbReference type="InterPro" id="IPR005182">
    <property type="entry name" value="YdbS-like_PH"/>
</dbReference>
<keyword evidence="4" id="KW-1185">Reference proteome</keyword>
<dbReference type="RefSeq" id="WP_050005346.1">
    <property type="nucleotide sequence ID" value="NZ_DAWBJP010000011.1"/>
</dbReference>
<gene>
    <name evidence="3" type="ORF">TQ39_09360</name>
</gene>
<organism evidence="3 4">
    <name type="scientific">Ruthenibacterium lactatiformans</name>
    <dbReference type="NCBI Taxonomy" id="1550024"/>
    <lineage>
        <taxon>Bacteria</taxon>
        <taxon>Bacillati</taxon>
        <taxon>Bacillota</taxon>
        <taxon>Clostridia</taxon>
        <taxon>Eubacteriales</taxon>
        <taxon>Oscillospiraceae</taxon>
        <taxon>Ruthenibacterium</taxon>
    </lineage>
</organism>
<name>A0A0D8J2E3_9FIRM</name>
<feature type="transmembrane region" description="Helical" evidence="1">
    <location>
        <begin position="158"/>
        <end position="178"/>
    </location>
</feature>
<feature type="domain" description="YdbS-like PH" evidence="2">
    <location>
        <begin position="61"/>
        <end position="138"/>
    </location>
</feature>
<feature type="transmembrane region" description="Helical" evidence="1">
    <location>
        <begin position="362"/>
        <end position="382"/>
    </location>
</feature>
<evidence type="ECO:0000313" key="3">
    <source>
        <dbReference type="EMBL" id="KJF39953.1"/>
    </source>
</evidence>
<reference evidence="3" key="1">
    <citation type="submission" date="2015-02" db="EMBL/GenBank/DDBJ databases">
        <title>A novel member of the family Ruminococcaceae isolated from human feces.</title>
        <authorList>
            <person name="Shkoporov A.N."/>
            <person name="Chaplin A.V."/>
            <person name="Motuzova O.V."/>
            <person name="Kafarskaia L.I."/>
            <person name="Khokhlova E.V."/>
            <person name="Efimov B.A."/>
        </authorList>
    </citation>
    <scope>NUCLEOTIDE SEQUENCE [LARGE SCALE GENOMIC DNA]</scope>
    <source>
        <strain evidence="3">585-1</strain>
    </source>
</reference>
<protein>
    <recommendedName>
        <fullName evidence="2">YdbS-like PH domain-containing protein</fullName>
    </recommendedName>
</protein>
<accession>A0A0D8J2E3</accession>
<feature type="transmembrane region" description="Helical" evidence="1">
    <location>
        <begin position="335"/>
        <end position="356"/>
    </location>
</feature>
<dbReference type="EMBL" id="JXXK01000011">
    <property type="protein sequence ID" value="KJF39953.1"/>
    <property type="molecule type" value="Genomic_DNA"/>
</dbReference>
<evidence type="ECO:0000259" key="2">
    <source>
        <dbReference type="Pfam" id="PF03703"/>
    </source>
</evidence>
<feature type="transmembrane region" description="Helical" evidence="1">
    <location>
        <begin position="212"/>
        <end position="232"/>
    </location>
</feature>
<comment type="caution">
    <text evidence="3">The sequence shown here is derived from an EMBL/GenBank/DDBJ whole genome shotgun (WGS) entry which is preliminary data.</text>
</comment>
<dbReference type="AlphaFoldDB" id="A0A0D8J2E3"/>